<keyword evidence="1" id="KW-1133">Transmembrane helix</keyword>
<feature type="transmembrane region" description="Helical" evidence="1">
    <location>
        <begin position="107"/>
        <end position="125"/>
    </location>
</feature>
<sequence>MESRKTKLGADHPSTLTSMANLAYTLKSSAQDKAALILMAECVRPRDRRLGPDHPDTMSSKSTLTKWREQSDSLFTKVTKASTETKEDNQILASPAAISSRASKPSVMVCYIMFAFSVFACFHALKGLTNQ</sequence>
<accession>A0A9W4NPA6</accession>
<evidence type="ECO:0008006" key="4">
    <source>
        <dbReference type="Google" id="ProtNLM"/>
    </source>
</evidence>
<protein>
    <recommendedName>
        <fullName evidence="4">Kinesin light chain</fullName>
    </recommendedName>
</protein>
<gene>
    <name evidence="2" type="ORF">PSALAMII_LOCUS6980</name>
</gene>
<dbReference type="Pfam" id="PF13374">
    <property type="entry name" value="TPR_10"/>
    <property type="match status" value="1"/>
</dbReference>
<evidence type="ECO:0000313" key="3">
    <source>
        <dbReference type="Proteomes" id="UP001152592"/>
    </source>
</evidence>
<name>A0A9W4NPA6_9EURO</name>
<dbReference type="InterPro" id="IPR011990">
    <property type="entry name" value="TPR-like_helical_dom_sf"/>
</dbReference>
<dbReference type="AlphaFoldDB" id="A0A9W4NPA6"/>
<keyword evidence="1" id="KW-0812">Transmembrane</keyword>
<dbReference type="Gene3D" id="1.25.40.10">
    <property type="entry name" value="Tetratricopeptide repeat domain"/>
    <property type="match status" value="1"/>
</dbReference>
<dbReference type="OrthoDB" id="3365399at2759"/>
<reference evidence="2" key="1">
    <citation type="submission" date="2021-07" db="EMBL/GenBank/DDBJ databases">
        <authorList>
            <person name="Branca A.L. A."/>
        </authorList>
    </citation>
    <scope>NUCLEOTIDE SEQUENCE</scope>
</reference>
<proteinExistence type="predicted"/>
<dbReference type="EMBL" id="CAJVPD010000248">
    <property type="protein sequence ID" value="CAG8394231.1"/>
    <property type="molecule type" value="Genomic_DNA"/>
</dbReference>
<keyword evidence="1" id="KW-0472">Membrane</keyword>
<comment type="caution">
    <text evidence="2">The sequence shown here is derived from an EMBL/GenBank/DDBJ whole genome shotgun (WGS) entry which is preliminary data.</text>
</comment>
<evidence type="ECO:0000313" key="2">
    <source>
        <dbReference type="EMBL" id="CAG8394231.1"/>
    </source>
</evidence>
<organism evidence="2 3">
    <name type="scientific">Penicillium salamii</name>
    <dbReference type="NCBI Taxonomy" id="1612424"/>
    <lineage>
        <taxon>Eukaryota</taxon>
        <taxon>Fungi</taxon>
        <taxon>Dikarya</taxon>
        <taxon>Ascomycota</taxon>
        <taxon>Pezizomycotina</taxon>
        <taxon>Eurotiomycetes</taxon>
        <taxon>Eurotiomycetidae</taxon>
        <taxon>Eurotiales</taxon>
        <taxon>Aspergillaceae</taxon>
        <taxon>Penicillium</taxon>
    </lineage>
</organism>
<dbReference type="Proteomes" id="UP001152592">
    <property type="component" value="Unassembled WGS sequence"/>
</dbReference>
<evidence type="ECO:0000256" key="1">
    <source>
        <dbReference type="SAM" id="Phobius"/>
    </source>
</evidence>